<dbReference type="PROSITE" id="PS50977">
    <property type="entry name" value="HTH_TETR_2"/>
    <property type="match status" value="1"/>
</dbReference>
<dbReference type="InterPro" id="IPR050109">
    <property type="entry name" value="HTH-type_TetR-like_transc_reg"/>
</dbReference>
<dbReference type="GeneID" id="93506801"/>
<dbReference type="EMBL" id="JBIRUQ010000005">
    <property type="protein sequence ID" value="MFI1463333.1"/>
    <property type="molecule type" value="Genomic_DNA"/>
</dbReference>
<dbReference type="PRINTS" id="PR00455">
    <property type="entry name" value="HTHTETR"/>
</dbReference>
<proteinExistence type="predicted"/>
<evidence type="ECO:0000256" key="4">
    <source>
        <dbReference type="PROSITE-ProRule" id="PRU00335"/>
    </source>
</evidence>
<dbReference type="InterPro" id="IPR009057">
    <property type="entry name" value="Homeodomain-like_sf"/>
</dbReference>
<dbReference type="SUPFAM" id="SSF46689">
    <property type="entry name" value="Homeodomain-like"/>
    <property type="match status" value="1"/>
</dbReference>
<evidence type="ECO:0000259" key="5">
    <source>
        <dbReference type="PROSITE" id="PS50977"/>
    </source>
</evidence>
<evidence type="ECO:0000256" key="1">
    <source>
        <dbReference type="ARBA" id="ARBA00023015"/>
    </source>
</evidence>
<keyword evidence="1" id="KW-0805">Transcription regulation</keyword>
<evidence type="ECO:0000256" key="2">
    <source>
        <dbReference type="ARBA" id="ARBA00023125"/>
    </source>
</evidence>
<keyword evidence="3" id="KW-0804">Transcription</keyword>
<gene>
    <name evidence="6" type="ORF">ACH4WX_21660</name>
</gene>
<evidence type="ECO:0000256" key="3">
    <source>
        <dbReference type="ARBA" id="ARBA00023163"/>
    </source>
</evidence>
<reference evidence="6 7" key="1">
    <citation type="submission" date="2024-10" db="EMBL/GenBank/DDBJ databases">
        <title>The Natural Products Discovery Center: Release of the First 8490 Sequenced Strains for Exploring Actinobacteria Biosynthetic Diversity.</title>
        <authorList>
            <person name="Kalkreuter E."/>
            <person name="Kautsar S.A."/>
            <person name="Yang D."/>
            <person name="Bader C.D."/>
            <person name="Teijaro C.N."/>
            <person name="Fluegel L."/>
            <person name="Davis C.M."/>
            <person name="Simpson J.R."/>
            <person name="Lauterbach L."/>
            <person name="Steele A.D."/>
            <person name="Gui C."/>
            <person name="Meng S."/>
            <person name="Li G."/>
            <person name="Viehrig K."/>
            <person name="Ye F."/>
            <person name="Su P."/>
            <person name="Kiefer A.F."/>
            <person name="Nichols A."/>
            <person name="Cepeda A.J."/>
            <person name="Yan W."/>
            <person name="Fan B."/>
            <person name="Jiang Y."/>
            <person name="Adhikari A."/>
            <person name="Zheng C.-J."/>
            <person name="Schuster L."/>
            <person name="Cowan T.M."/>
            <person name="Smanski M.J."/>
            <person name="Chevrette M.G."/>
            <person name="De Carvalho L.P.S."/>
            <person name="Shen B."/>
        </authorList>
    </citation>
    <scope>NUCLEOTIDE SEQUENCE [LARGE SCALE GENOMIC DNA]</scope>
    <source>
        <strain evidence="6 7">NPDC020568</strain>
    </source>
</reference>
<feature type="domain" description="HTH tetR-type" evidence="5">
    <location>
        <begin position="15"/>
        <end position="75"/>
    </location>
</feature>
<dbReference type="InterPro" id="IPR001647">
    <property type="entry name" value="HTH_TetR"/>
</dbReference>
<sequence length="184" mass="19723">MVGSVDWLSGGDRRTLAVDRIERVAMALFLEHGIDKVTVDDIAAAAGCSRATLYRYSGGKTQLLHSVLAKAAATVAERVAAAIEPFQGSRRMVEAVLAAVTAIRADPTLAQWLTRHRSPATDEILSTAPELGNIASTLARIAPDAEAAQWIVRIVLALLTWPLRDSAAERRMVERFVAPAPITG</sequence>
<keyword evidence="2 4" id="KW-0238">DNA-binding</keyword>
<keyword evidence="7" id="KW-1185">Reference proteome</keyword>
<dbReference type="PANTHER" id="PTHR30055">
    <property type="entry name" value="HTH-TYPE TRANSCRIPTIONAL REGULATOR RUTR"/>
    <property type="match status" value="1"/>
</dbReference>
<dbReference type="RefSeq" id="WP_033243290.1">
    <property type="nucleotide sequence ID" value="NZ_JBIRUQ010000005.1"/>
</dbReference>
<name>A0ABW7TUG2_9NOCA</name>
<feature type="DNA-binding region" description="H-T-H motif" evidence="4">
    <location>
        <begin position="38"/>
        <end position="57"/>
    </location>
</feature>
<evidence type="ECO:0000313" key="6">
    <source>
        <dbReference type="EMBL" id="MFI1463333.1"/>
    </source>
</evidence>
<organism evidence="6 7">
    <name type="scientific">Nocardia carnea</name>
    <dbReference type="NCBI Taxonomy" id="37328"/>
    <lineage>
        <taxon>Bacteria</taxon>
        <taxon>Bacillati</taxon>
        <taxon>Actinomycetota</taxon>
        <taxon>Actinomycetes</taxon>
        <taxon>Mycobacteriales</taxon>
        <taxon>Nocardiaceae</taxon>
        <taxon>Nocardia</taxon>
    </lineage>
</organism>
<protein>
    <submittedName>
        <fullName evidence="6">TetR/AcrR family transcriptional regulator</fullName>
    </submittedName>
</protein>
<evidence type="ECO:0000313" key="7">
    <source>
        <dbReference type="Proteomes" id="UP001611263"/>
    </source>
</evidence>
<dbReference type="Proteomes" id="UP001611263">
    <property type="component" value="Unassembled WGS sequence"/>
</dbReference>
<dbReference type="PANTHER" id="PTHR30055:SF238">
    <property type="entry name" value="MYCOFACTOCIN BIOSYNTHESIS TRANSCRIPTIONAL REGULATOR MFTR-RELATED"/>
    <property type="match status" value="1"/>
</dbReference>
<accession>A0ABW7TUG2</accession>
<comment type="caution">
    <text evidence="6">The sequence shown here is derived from an EMBL/GenBank/DDBJ whole genome shotgun (WGS) entry which is preliminary data.</text>
</comment>
<dbReference type="Pfam" id="PF00440">
    <property type="entry name" value="TetR_N"/>
    <property type="match status" value="1"/>
</dbReference>
<dbReference type="Gene3D" id="1.10.357.10">
    <property type="entry name" value="Tetracycline Repressor, domain 2"/>
    <property type="match status" value="1"/>
</dbReference>